<name>M5G384_DACPD</name>
<proteinExistence type="inferred from homology"/>
<accession>M5G384</accession>
<evidence type="ECO:0000259" key="6">
    <source>
        <dbReference type="Pfam" id="PF04719"/>
    </source>
</evidence>
<dbReference type="SUPFAM" id="SSF47113">
    <property type="entry name" value="Histone-fold"/>
    <property type="match status" value="1"/>
</dbReference>
<evidence type="ECO:0000313" key="8">
    <source>
        <dbReference type="Proteomes" id="UP000030653"/>
    </source>
</evidence>
<dbReference type="GeneID" id="63690548"/>
<dbReference type="Gene3D" id="1.10.20.10">
    <property type="entry name" value="Histone, subunit A"/>
    <property type="match status" value="1"/>
</dbReference>
<evidence type="ECO:0000256" key="5">
    <source>
        <dbReference type="ARBA" id="ARBA00023242"/>
    </source>
</evidence>
<dbReference type="InterPro" id="IPR009072">
    <property type="entry name" value="Histone-fold"/>
</dbReference>
<dbReference type="PANTHER" id="PTHR13218">
    <property type="entry name" value="TRANSCRIPTION INITIATION FACTOR TFIID SUBUNIT 11-RELATED"/>
    <property type="match status" value="1"/>
</dbReference>
<feature type="domain" description="TAFII28-like protein" evidence="6">
    <location>
        <begin position="1"/>
        <end position="84"/>
    </location>
</feature>
<dbReference type="GO" id="GO:0046982">
    <property type="term" value="F:protein heterodimerization activity"/>
    <property type="evidence" value="ECO:0007669"/>
    <property type="project" value="InterPro"/>
</dbReference>
<dbReference type="PANTHER" id="PTHR13218:SF8">
    <property type="entry name" value="TRANSCRIPTION INITIATION FACTOR TFIID SUBUNIT 11"/>
    <property type="match status" value="1"/>
</dbReference>
<dbReference type="RefSeq" id="XP_040625100.1">
    <property type="nucleotide sequence ID" value="XM_040775486.1"/>
</dbReference>
<dbReference type="InterPro" id="IPR006809">
    <property type="entry name" value="TAFII28_dom"/>
</dbReference>
<dbReference type="InterPro" id="IPR045127">
    <property type="entry name" value="TAF11-like"/>
</dbReference>
<keyword evidence="4" id="KW-0804">Transcription</keyword>
<keyword evidence="8" id="KW-1185">Reference proteome</keyword>
<protein>
    <submittedName>
        <fullName evidence="7">TAFII28-like protein</fullName>
    </submittedName>
</protein>
<evidence type="ECO:0000256" key="3">
    <source>
        <dbReference type="ARBA" id="ARBA00023015"/>
    </source>
</evidence>
<dbReference type="OMA" id="LNQACNP"/>
<organism evidence="7 8">
    <name type="scientific">Dacryopinax primogenitus (strain DJM 731)</name>
    <name type="common">Brown rot fungus</name>
    <dbReference type="NCBI Taxonomy" id="1858805"/>
    <lineage>
        <taxon>Eukaryota</taxon>
        <taxon>Fungi</taxon>
        <taxon>Dikarya</taxon>
        <taxon>Basidiomycota</taxon>
        <taxon>Agaricomycotina</taxon>
        <taxon>Dacrymycetes</taxon>
        <taxon>Dacrymycetales</taxon>
        <taxon>Dacrymycetaceae</taxon>
        <taxon>Dacryopinax</taxon>
    </lineage>
</organism>
<comment type="subcellular location">
    <subcellularLocation>
        <location evidence="1">Nucleus</location>
    </subcellularLocation>
</comment>
<dbReference type="OrthoDB" id="28335at2759"/>
<reference evidence="7 8" key="1">
    <citation type="journal article" date="2012" name="Science">
        <title>The Paleozoic origin of enzymatic lignin decomposition reconstructed from 31 fungal genomes.</title>
        <authorList>
            <person name="Floudas D."/>
            <person name="Binder M."/>
            <person name="Riley R."/>
            <person name="Barry K."/>
            <person name="Blanchette R.A."/>
            <person name="Henrissat B."/>
            <person name="Martinez A.T."/>
            <person name="Otillar R."/>
            <person name="Spatafora J.W."/>
            <person name="Yadav J.S."/>
            <person name="Aerts A."/>
            <person name="Benoit I."/>
            <person name="Boyd A."/>
            <person name="Carlson A."/>
            <person name="Copeland A."/>
            <person name="Coutinho P.M."/>
            <person name="de Vries R.P."/>
            <person name="Ferreira P."/>
            <person name="Findley K."/>
            <person name="Foster B."/>
            <person name="Gaskell J."/>
            <person name="Glotzer D."/>
            <person name="Gorecki P."/>
            <person name="Heitman J."/>
            <person name="Hesse C."/>
            <person name="Hori C."/>
            <person name="Igarashi K."/>
            <person name="Jurgens J.A."/>
            <person name="Kallen N."/>
            <person name="Kersten P."/>
            <person name="Kohler A."/>
            <person name="Kuees U."/>
            <person name="Kumar T.K.A."/>
            <person name="Kuo A."/>
            <person name="LaButti K."/>
            <person name="Larrondo L.F."/>
            <person name="Lindquist E."/>
            <person name="Ling A."/>
            <person name="Lombard V."/>
            <person name="Lucas S."/>
            <person name="Lundell T."/>
            <person name="Martin R."/>
            <person name="McLaughlin D.J."/>
            <person name="Morgenstern I."/>
            <person name="Morin E."/>
            <person name="Murat C."/>
            <person name="Nagy L.G."/>
            <person name="Nolan M."/>
            <person name="Ohm R.A."/>
            <person name="Patyshakuliyeva A."/>
            <person name="Rokas A."/>
            <person name="Ruiz-Duenas F.J."/>
            <person name="Sabat G."/>
            <person name="Salamov A."/>
            <person name="Samejima M."/>
            <person name="Schmutz J."/>
            <person name="Slot J.C."/>
            <person name="St John F."/>
            <person name="Stenlid J."/>
            <person name="Sun H."/>
            <person name="Sun S."/>
            <person name="Syed K."/>
            <person name="Tsang A."/>
            <person name="Wiebenga A."/>
            <person name="Young D."/>
            <person name="Pisabarro A."/>
            <person name="Eastwood D.C."/>
            <person name="Martin F."/>
            <person name="Cullen D."/>
            <person name="Grigoriev I.V."/>
            <person name="Hibbett D.S."/>
        </authorList>
    </citation>
    <scope>NUCLEOTIDE SEQUENCE [LARGE SCALE GENOMIC DNA]</scope>
    <source>
        <strain evidence="7 8">DJM-731 SS1</strain>
    </source>
</reference>
<evidence type="ECO:0000256" key="1">
    <source>
        <dbReference type="ARBA" id="ARBA00004123"/>
    </source>
</evidence>
<evidence type="ECO:0000313" key="7">
    <source>
        <dbReference type="EMBL" id="EJT98202.1"/>
    </source>
</evidence>
<dbReference type="GO" id="GO:0005669">
    <property type="term" value="C:transcription factor TFIID complex"/>
    <property type="evidence" value="ECO:0007669"/>
    <property type="project" value="InterPro"/>
</dbReference>
<evidence type="ECO:0000256" key="4">
    <source>
        <dbReference type="ARBA" id="ARBA00023163"/>
    </source>
</evidence>
<dbReference type="AlphaFoldDB" id="M5G384"/>
<dbReference type="CDD" id="cd08048">
    <property type="entry name" value="HFD_TAF11"/>
    <property type="match status" value="1"/>
</dbReference>
<dbReference type="GO" id="GO:0016251">
    <property type="term" value="F:RNA polymerase II general transcription initiation factor activity"/>
    <property type="evidence" value="ECO:0007669"/>
    <property type="project" value="TreeGrafter"/>
</dbReference>
<dbReference type="EMBL" id="JH795874">
    <property type="protein sequence ID" value="EJT98202.1"/>
    <property type="molecule type" value="Genomic_DNA"/>
</dbReference>
<gene>
    <name evidence="7" type="ORF">DACRYDRAFT_58182</name>
</gene>
<sequence>MDNFSQEQQTRYDWYRRSTLNKANVRKVCLIQSTGVLVTPQVAQMVAGVGKVFVGEVVERALEIQAVRGERGPLTPEDLRQAYQMYKDEKGVIGAARPLKGKRMAL</sequence>
<dbReference type="Pfam" id="PF04719">
    <property type="entry name" value="TAFII28"/>
    <property type="match status" value="1"/>
</dbReference>
<comment type="similarity">
    <text evidence="2">Belongs to the TAF11 family.</text>
</comment>
<keyword evidence="5" id="KW-0539">Nucleus</keyword>
<dbReference type="Proteomes" id="UP000030653">
    <property type="component" value="Unassembled WGS sequence"/>
</dbReference>
<dbReference type="STRING" id="1858805.M5G384"/>
<keyword evidence="3" id="KW-0805">Transcription regulation</keyword>
<dbReference type="HOGENOM" id="CLU_088696_2_2_1"/>
<dbReference type="GO" id="GO:0051123">
    <property type="term" value="P:RNA polymerase II preinitiation complex assembly"/>
    <property type="evidence" value="ECO:0007669"/>
    <property type="project" value="InterPro"/>
</dbReference>
<evidence type="ECO:0000256" key="2">
    <source>
        <dbReference type="ARBA" id="ARBA00009788"/>
    </source>
</evidence>